<dbReference type="RefSeq" id="WP_055060749.1">
    <property type="nucleotide sequence ID" value="NZ_CZBP01000054.1"/>
</dbReference>
<evidence type="ECO:0000313" key="1">
    <source>
        <dbReference type="EMBL" id="CUQ42376.1"/>
    </source>
</evidence>
<protein>
    <submittedName>
        <fullName evidence="1">Uncharacterized protein</fullName>
    </submittedName>
</protein>
<proteinExistence type="predicted"/>
<organism evidence="1 2">
    <name type="scientific">Blautia obeum</name>
    <dbReference type="NCBI Taxonomy" id="40520"/>
    <lineage>
        <taxon>Bacteria</taxon>
        <taxon>Bacillati</taxon>
        <taxon>Bacillota</taxon>
        <taxon>Clostridia</taxon>
        <taxon>Lachnospirales</taxon>
        <taxon>Lachnospiraceae</taxon>
        <taxon>Blautia</taxon>
    </lineage>
</organism>
<dbReference type="AlphaFoldDB" id="A0A174W9R2"/>
<reference evidence="1 2" key="1">
    <citation type="submission" date="2015-09" db="EMBL/GenBank/DDBJ databases">
        <authorList>
            <consortium name="Pathogen Informatics"/>
        </authorList>
    </citation>
    <scope>NUCLEOTIDE SEQUENCE [LARGE SCALE GENOMIC DNA]</scope>
    <source>
        <strain evidence="1 2">2789STDY5834957</strain>
    </source>
</reference>
<evidence type="ECO:0000313" key="2">
    <source>
        <dbReference type="Proteomes" id="UP000095762"/>
    </source>
</evidence>
<dbReference type="Proteomes" id="UP000095762">
    <property type="component" value="Unassembled WGS sequence"/>
</dbReference>
<name>A0A174W9R2_9FIRM</name>
<accession>A0A174W9R2</accession>
<gene>
    <name evidence="1" type="ORF">ERS852569_03850</name>
</gene>
<dbReference type="EMBL" id="CZBP01000054">
    <property type="protein sequence ID" value="CUQ42376.1"/>
    <property type="molecule type" value="Genomic_DNA"/>
</dbReference>
<sequence length="136" mass="15738">MRPFKELYDNKNHADLRELEKSYDRFRDTVRTLFKKVDQAADEAETRYLMETVREIEQEGRPFRYISAKELEDVRTKASLEATQGEIKACIAAERDFLKVLRELMEAGVLPFEEADFIANAAHREAHGQNGDIEAA</sequence>